<evidence type="ECO:0000259" key="1">
    <source>
        <dbReference type="Pfam" id="PF14498"/>
    </source>
</evidence>
<dbReference type="Proteomes" id="UP000198935">
    <property type="component" value="Unassembled WGS sequence"/>
</dbReference>
<evidence type="ECO:0000259" key="3">
    <source>
        <dbReference type="Pfam" id="PF22124"/>
    </source>
</evidence>
<dbReference type="GO" id="GO:0004560">
    <property type="term" value="F:alpha-L-fucosidase activity"/>
    <property type="evidence" value="ECO:0007669"/>
    <property type="project" value="InterPro"/>
</dbReference>
<dbReference type="GO" id="GO:0005975">
    <property type="term" value="P:carbohydrate metabolic process"/>
    <property type="evidence" value="ECO:0007669"/>
    <property type="project" value="InterPro"/>
</dbReference>
<protein>
    <submittedName>
        <fullName evidence="4">Alpha-L-fucosidase 2</fullName>
    </submittedName>
</protein>
<evidence type="ECO:0000313" key="5">
    <source>
        <dbReference type="Proteomes" id="UP000198935"/>
    </source>
</evidence>
<feature type="domain" description="Alpha fucosidase A-like C-terminal" evidence="2">
    <location>
        <begin position="665"/>
        <end position="760"/>
    </location>
</feature>
<sequence>MKNTALWYKHAAKEWNEALPVGNGRLGGMVFGGVPLEHIQLNEDTVWYGGPRDRNNRDARKHLAKVRRLLREGRLKEAEELAELTFTGTPESQRHYEPLGDLFFQLKDHLGHENYRRELNLQDGITSVNYQINEIAYKRQIFASYPDQVMVIHFTSSQKNAISFRTYLDRGQGKNYDEMKADTSNRLIMKGGTGGEKGIGFSCMIHVSTDGGSVESIGNRLIVDGANTVTVFLAAATTYRYEYPDQQCQQIIENALNKGVEELTQRHKHDYQTLFNRVHFQIEDNNDLGELATNERLERVKQGETDLGLISTYFQFGRYLLLASSREGSLPATLQGIWNDRMLPPWDSKYTININTEMNYWPAEVCHLPECHQPLFTHLEKVRVNGQITAEKMYGCRGFVAHHNTDIWGDAAPQDIYMPATIWPLGAAWLCLHLWEHYEYQLDQAFLETYYETLKQASLFFVDYLIETDDGYLITSPSVSPENTYILPNGEKGTLCEAPSMDSQIISSLFAAVIKASMILDKDEAYRKQLTELKQKLPRPQIGKYGQIQEWLHDYEEAEPGHRHISQLFALHPGNQISLSKTPELAEAARKTLERRLQYGGGHTGWSRAWIINMWARLEEGEKAYENIVQLLAQSTLPNLFDNHPPFQIDGNFGGTAGIAEMIVQSHLDDIHLLPAVPKKWGKGSVKGLRAKGGFEVNIQWENNQLVSAEIYSYKGQPCTVRTNSPVKVTSQNALAPVKVKEISPCVYQFESIINGQYTISAL</sequence>
<proteinExistence type="predicted"/>
<dbReference type="SUPFAM" id="SSF48208">
    <property type="entry name" value="Six-hairpin glycosidases"/>
    <property type="match status" value="1"/>
</dbReference>
<gene>
    <name evidence="4" type="ORF">SAMN05421736_104219</name>
</gene>
<feature type="domain" description="Glycosyl hydrolase family 95 N-terminal" evidence="1">
    <location>
        <begin position="6"/>
        <end position="240"/>
    </location>
</feature>
<accession>A0A1H3NV38</accession>
<feature type="domain" description="Glycosyl hydrolase family 95 catalytic" evidence="3">
    <location>
        <begin position="260"/>
        <end position="663"/>
    </location>
</feature>
<dbReference type="Pfam" id="PF14498">
    <property type="entry name" value="Glyco_hyd_65N_2"/>
    <property type="match status" value="1"/>
</dbReference>
<organism evidence="4 5">
    <name type="scientific">Evansella caseinilytica</name>
    <dbReference type="NCBI Taxonomy" id="1503961"/>
    <lineage>
        <taxon>Bacteria</taxon>
        <taxon>Bacillati</taxon>
        <taxon>Bacillota</taxon>
        <taxon>Bacilli</taxon>
        <taxon>Bacillales</taxon>
        <taxon>Bacillaceae</taxon>
        <taxon>Evansella</taxon>
    </lineage>
</organism>
<keyword evidence="5" id="KW-1185">Reference proteome</keyword>
<dbReference type="InterPro" id="IPR049053">
    <property type="entry name" value="AFCA-like_C"/>
</dbReference>
<dbReference type="AlphaFoldDB" id="A0A1H3NV38"/>
<dbReference type="PIRSF" id="PIRSF007663">
    <property type="entry name" value="UCP007663"/>
    <property type="match status" value="1"/>
</dbReference>
<name>A0A1H3NV38_9BACI</name>
<dbReference type="InterPro" id="IPR027414">
    <property type="entry name" value="GH95_N_dom"/>
</dbReference>
<dbReference type="PANTHER" id="PTHR31084:SF0">
    <property type="entry name" value="ALPHA-L-FUCOSIDASE 2"/>
    <property type="match status" value="1"/>
</dbReference>
<reference evidence="5" key="1">
    <citation type="submission" date="2016-10" db="EMBL/GenBank/DDBJ databases">
        <authorList>
            <person name="Varghese N."/>
            <person name="Submissions S."/>
        </authorList>
    </citation>
    <scope>NUCLEOTIDE SEQUENCE [LARGE SCALE GENOMIC DNA]</scope>
    <source>
        <strain evidence="5">SP</strain>
    </source>
</reference>
<dbReference type="InterPro" id="IPR008928">
    <property type="entry name" value="6-hairpin_glycosidase_sf"/>
</dbReference>
<evidence type="ECO:0000259" key="2">
    <source>
        <dbReference type="Pfam" id="PF21307"/>
    </source>
</evidence>
<dbReference type="InterPro" id="IPR054363">
    <property type="entry name" value="GH95_cat"/>
</dbReference>
<dbReference type="EMBL" id="FNPI01000004">
    <property type="protein sequence ID" value="SDY92752.1"/>
    <property type="molecule type" value="Genomic_DNA"/>
</dbReference>
<dbReference type="Pfam" id="PF21307">
    <property type="entry name" value="Glyco_hydro_95_C"/>
    <property type="match status" value="1"/>
</dbReference>
<dbReference type="FunFam" id="1.50.10.10:FF:000028">
    <property type="entry name" value="Alpha-L-fucosidase 2"/>
    <property type="match status" value="1"/>
</dbReference>
<dbReference type="Gene3D" id="1.50.10.10">
    <property type="match status" value="1"/>
</dbReference>
<evidence type="ECO:0000313" key="4">
    <source>
        <dbReference type="EMBL" id="SDY92752.1"/>
    </source>
</evidence>
<dbReference type="InterPro" id="IPR016518">
    <property type="entry name" value="Alpha-L-fucosidase"/>
</dbReference>
<dbReference type="InterPro" id="IPR012341">
    <property type="entry name" value="6hp_glycosidase-like_sf"/>
</dbReference>
<dbReference type="PANTHER" id="PTHR31084">
    <property type="entry name" value="ALPHA-L-FUCOSIDASE 2"/>
    <property type="match status" value="1"/>
</dbReference>
<dbReference type="STRING" id="1503961.SAMN05421736_104219"/>
<dbReference type="Pfam" id="PF22124">
    <property type="entry name" value="Glyco_hydro_95_cat"/>
    <property type="match status" value="1"/>
</dbReference>